<dbReference type="SUPFAM" id="SSF48403">
    <property type="entry name" value="Ankyrin repeat"/>
    <property type="match status" value="1"/>
</dbReference>
<protein>
    <submittedName>
        <fullName evidence="5">Uncharacterized protein</fullName>
    </submittedName>
</protein>
<keyword evidence="2 3" id="KW-0040">ANK repeat</keyword>
<accession>A0A0K6S8J8</accession>
<name>A0A0K6S8J8_9ALVE</name>
<sequence length="722" mass="77145">MSATIPLFETGGRAAVQTEGPDSVEVTCESLGIPALFHQILTDRDGNPEPGAQPTDTAKKFFSRLASFVVKTLLGDAEGGRSFEEIHEAIQRHLKGELMRHAEAELLKACHRMNSENVFEKTEGGGGPEMERLRVICNLSFSPTVVSRLIASLGCPTTEGFVVAGITAVYEYMMAEVVECANFKRLQAITAAEADTATASAVTHTSAASAATAAAAQLIADYVDQFPGQFPEEVITAVQNASEAAAAAAAAAAEAAAALSPMIGNAPSDDQRLTENHIKKAIEEDEQLRHFFGDAIAEIDEDFRANASSSSPESSPEGEKGVHAERRGVKSLFVSFLSHFRGSRIWTSLKALCTKGRGKGLPSQVPSLSKPSPSEFSSESDSPDRIQSLKGILSRDGPANVIRSFQPISAEMLRETLQKFVNGGGEEDVRFVLDLGADLGLLRRKTALIWAVEVGSLEAVRMIAEAGGGLEVTDMQGYTALHVACTLRNRVEIVRYLVERGANVNAETEKGKRRRLHMAARVGESEVIALLLSRGAEIHAKDSVGHMALFCAKRECAEVLLNKGALVNERGVNLQTPLFFSSSLYAQSSGECRMLVELLVERGADVNLQDAGGETALHVAVRKGLRGGVEVLLDDGADIDIRNIAGQPVLHSLVAHAQRPLMSLSSALKVAKLLVARSALDVAENKQAAREAASDLPAKCPLRAYLLNVTKEEKAGQYVSGT</sequence>
<dbReference type="SMART" id="SM00248">
    <property type="entry name" value="ANK"/>
    <property type="match status" value="7"/>
</dbReference>
<feature type="compositionally biased region" description="Low complexity" evidence="4">
    <location>
        <begin position="366"/>
        <end position="380"/>
    </location>
</feature>
<dbReference type="GO" id="GO:0046982">
    <property type="term" value="F:protein heterodimerization activity"/>
    <property type="evidence" value="ECO:0007669"/>
    <property type="project" value="InterPro"/>
</dbReference>
<feature type="repeat" description="ANK" evidence="3">
    <location>
        <begin position="612"/>
        <end position="644"/>
    </location>
</feature>
<dbReference type="GO" id="GO:0004540">
    <property type="term" value="F:RNA nuclease activity"/>
    <property type="evidence" value="ECO:0007669"/>
    <property type="project" value="TreeGrafter"/>
</dbReference>
<dbReference type="Gene3D" id="1.10.20.10">
    <property type="entry name" value="Histone, subunit A"/>
    <property type="match status" value="1"/>
</dbReference>
<dbReference type="GO" id="GO:0006396">
    <property type="term" value="P:RNA processing"/>
    <property type="evidence" value="ECO:0007669"/>
    <property type="project" value="TreeGrafter"/>
</dbReference>
<dbReference type="PANTHER" id="PTHR24141">
    <property type="entry name" value="2-5A-DEPENDENT RIBONUCLEASE"/>
    <property type="match status" value="1"/>
</dbReference>
<evidence type="ECO:0000256" key="2">
    <source>
        <dbReference type="ARBA" id="ARBA00023043"/>
    </source>
</evidence>
<evidence type="ECO:0000256" key="4">
    <source>
        <dbReference type="SAM" id="MobiDB-lite"/>
    </source>
</evidence>
<dbReference type="VEuPathDB" id="CryptoDB:Cvel_25920"/>
<reference evidence="5" key="1">
    <citation type="submission" date="2014-11" db="EMBL/GenBank/DDBJ databases">
        <title>Molecular phylogeny of cliff fern family Woodsiaceae with morphological implications.</title>
        <authorList>
            <person name="Shao Y.-Z."/>
            <person name="Wei R."/>
            <person name="Zhang X.-C."/>
        </authorList>
    </citation>
    <scope>NUCLEOTIDE SEQUENCE</scope>
</reference>
<dbReference type="PANTHER" id="PTHR24141:SF1">
    <property type="entry name" value="2-5A-DEPENDENT RIBONUCLEASE"/>
    <property type="match status" value="1"/>
</dbReference>
<evidence type="ECO:0000313" key="5">
    <source>
        <dbReference type="EMBL" id="CUC09986.1"/>
    </source>
</evidence>
<keyword evidence="1" id="KW-0677">Repeat</keyword>
<proteinExistence type="predicted"/>
<gene>
    <name evidence="5" type="ORF">Cvel_25920.t2.CR1</name>
</gene>
<feature type="region of interest" description="Disordered" evidence="4">
    <location>
        <begin position="304"/>
        <end position="324"/>
    </location>
</feature>
<dbReference type="PROSITE" id="PS50088">
    <property type="entry name" value="ANK_REPEAT"/>
    <property type="match status" value="4"/>
</dbReference>
<dbReference type="GO" id="GO:0003723">
    <property type="term" value="F:RNA binding"/>
    <property type="evidence" value="ECO:0007669"/>
    <property type="project" value="TreeGrafter"/>
</dbReference>
<dbReference type="Pfam" id="PF12796">
    <property type="entry name" value="Ank_2"/>
    <property type="match status" value="2"/>
</dbReference>
<feature type="repeat" description="ANK" evidence="3">
    <location>
        <begin position="573"/>
        <end position="611"/>
    </location>
</feature>
<feature type="repeat" description="ANK" evidence="3">
    <location>
        <begin position="511"/>
        <end position="543"/>
    </location>
</feature>
<organism evidence="5">
    <name type="scientific">Chromera velia CCMP2878</name>
    <dbReference type="NCBI Taxonomy" id="1169474"/>
    <lineage>
        <taxon>Eukaryota</taxon>
        <taxon>Sar</taxon>
        <taxon>Alveolata</taxon>
        <taxon>Colpodellida</taxon>
        <taxon>Chromeraceae</taxon>
        <taxon>Chromera</taxon>
    </lineage>
</organism>
<feature type="region of interest" description="Disordered" evidence="4">
    <location>
        <begin position="357"/>
        <end position="384"/>
    </location>
</feature>
<evidence type="ECO:0000256" key="1">
    <source>
        <dbReference type="ARBA" id="ARBA00022737"/>
    </source>
</evidence>
<dbReference type="Pfam" id="PF00023">
    <property type="entry name" value="Ank"/>
    <property type="match status" value="1"/>
</dbReference>
<dbReference type="Gene3D" id="1.25.40.20">
    <property type="entry name" value="Ankyrin repeat-containing domain"/>
    <property type="match status" value="2"/>
</dbReference>
<dbReference type="EMBL" id="CDMZ01002198">
    <property type="protein sequence ID" value="CUC09986.1"/>
    <property type="molecule type" value="Genomic_DNA"/>
</dbReference>
<feature type="repeat" description="ANK" evidence="3">
    <location>
        <begin position="476"/>
        <end position="509"/>
    </location>
</feature>
<dbReference type="InterPro" id="IPR009072">
    <property type="entry name" value="Histone-fold"/>
</dbReference>
<dbReference type="PROSITE" id="PS50297">
    <property type="entry name" value="ANK_REP_REGION"/>
    <property type="match status" value="3"/>
</dbReference>
<dbReference type="InterPro" id="IPR002110">
    <property type="entry name" value="Ankyrin_rpt"/>
</dbReference>
<evidence type="ECO:0000256" key="3">
    <source>
        <dbReference type="PROSITE-ProRule" id="PRU00023"/>
    </source>
</evidence>
<dbReference type="AlphaFoldDB" id="A0A0K6S8J8"/>
<dbReference type="InterPro" id="IPR036770">
    <property type="entry name" value="Ankyrin_rpt-contain_sf"/>
</dbReference>